<feature type="region of interest" description="Disordered" evidence="1">
    <location>
        <begin position="474"/>
        <end position="500"/>
    </location>
</feature>
<protein>
    <submittedName>
        <fullName evidence="3">Uncharacterized protein</fullName>
    </submittedName>
</protein>
<feature type="compositionally biased region" description="Basic and acidic residues" evidence="1">
    <location>
        <begin position="72"/>
        <end position="94"/>
    </location>
</feature>
<feature type="transmembrane region" description="Helical" evidence="2">
    <location>
        <begin position="304"/>
        <end position="324"/>
    </location>
</feature>
<evidence type="ECO:0000313" key="4">
    <source>
        <dbReference type="Proteomes" id="UP001153069"/>
    </source>
</evidence>
<feature type="region of interest" description="Disordered" evidence="1">
    <location>
        <begin position="1"/>
        <end position="118"/>
    </location>
</feature>
<reference evidence="3" key="1">
    <citation type="submission" date="2020-06" db="EMBL/GenBank/DDBJ databases">
        <authorList>
            <consortium name="Plant Systems Biology data submission"/>
        </authorList>
    </citation>
    <scope>NUCLEOTIDE SEQUENCE</scope>
    <source>
        <strain evidence="3">D6</strain>
    </source>
</reference>
<feature type="transmembrane region" description="Helical" evidence="2">
    <location>
        <begin position="209"/>
        <end position="231"/>
    </location>
</feature>
<feature type="transmembrane region" description="Helical" evidence="2">
    <location>
        <begin position="344"/>
        <end position="363"/>
    </location>
</feature>
<feature type="compositionally biased region" description="Basic and acidic residues" evidence="1">
    <location>
        <begin position="101"/>
        <end position="112"/>
    </location>
</feature>
<feature type="compositionally biased region" description="Low complexity" evidence="1">
    <location>
        <begin position="60"/>
        <end position="71"/>
    </location>
</feature>
<feature type="transmembrane region" description="Helical" evidence="2">
    <location>
        <begin position="251"/>
        <end position="268"/>
    </location>
</feature>
<feature type="region of interest" description="Disordered" evidence="1">
    <location>
        <begin position="560"/>
        <end position="632"/>
    </location>
</feature>
<feature type="transmembrane region" description="Helical" evidence="2">
    <location>
        <begin position="384"/>
        <end position="407"/>
    </location>
</feature>
<feature type="transmembrane region" description="Helical" evidence="2">
    <location>
        <begin position="177"/>
        <end position="202"/>
    </location>
</feature>
<feature type="transmembrane region" description="Helical" evidence="2">
    <location>
        <begin position="134"/>
        <end position="157"/>
    </location>
</feature>
<accession>A0A9N8DMN2</accession>
<sequence length="706" mass="77359">MMSPQDCYGSPPPESKEQVSARKTRMSSSKKPSVEETPQNSRSTFDAVTPSTSSRHTSARSVRGRPSSTRSRGSDASERFGDLDEESQEPRRMLDIVPTEEQPKNSKQEADNHTIASSDNDHTQYMLNLPPSLLPHWCALLICASLCLAAVAAGTPLTTNSSSNSTQGEGTESHIENLQMCMAISTLSLMLTFLAAACYIWIPASFVGTLYEVTVIGLNVILWCGALPIIMNPENALAVQGPSIVNGNLFVLSWVAFFLSWIILKLVIEQLLAMEQARRGNLTFLTPEGKNGYPPFIPITPYRMANIALIFTSLVVLISAARAFKQQLCSDWNRPLCRRIQFSMSISIMSFIGLLAAWGTFLYRSYKAHNKTSNIPPTEIMPSSTARLALVGLLAFGWFVTICLGTFGKHAPAHFIGNYYMGMWTAFVLSLYLLKKTMLEYVADQPRYAAKRASSNQHQQHKYRYKQQRIPGLVTDDDYDDTHDDEQGGLSDAPISTKSTDDMSETLTAATTPALITPKVSTHISDHDLFPSSSAKKSRDPVAMSLEESFGNETGFMFSSRKSVEDPDDGFAGFMPVVSSNTDKTEDTKSFEEDDASVQTPRRGSATRSTGGSQGRHSSGSRSVSSGEKSDFYHERVKPMSIPFGNDESQFEEDESGFDHNALSCSAITAPTDNLSPRDTGAVHSTGPDCLIDPELFEPSTSGLMA</sequence>
<organism evidence="3 4">
    <name type="scientific">Seminavis robusta</name>
    <dbReference type="NCBI Taxonomy" id="568900"/>
    <lineage>
        <taxon>Eukaryota</taxon>
        <taxon>Sar</taxon>
        <taxon>Stramenopiles</taxon>
        <taxon>Ochrophyta</taxon>
        <taxon>Bacillariophyta</taxon>
        <taxon>Bacillariophyceae</taxon>
        <taxon>Bacillariophycidae</taxon>
        <taxon>Naviculales</taxon>
        <taxon>Naviculaceae</taxon>
        <taxon>Seminavis</taxon>
    </lineage>
</organism>
<feature type="compositionally biased region" description="Low complexity" evidence="1">
    <location>
        <begin position="608"/>
        <end position="627"/>
    </location>
</feature>
<dbReference type="AlphaFoldDB" id="A0A9N8DMN2"/>
<proteinExistence type="predicted"/>
<keyword evidence="2" id="KW-0812">Transmembrane</keyword>
<feature type="compositionally biased region" description="Polar residues" evidence="1">
    <location>
        <begin position="26"/>
        <end position="56"/>
    </location>
</feature>
<gene>
    <name evidence="3" type="ORF">SEMRO_231_G093640.1</name>
</gene>
<dbReference type="EMBL" id="CAICTM010000230">
    <property type="protein sequence ID" value="CAB9505447.1"/>
    <property type="molecule type" value="Genomic_DNA"/>
</dbReference>
<feature type="region of interest" description="Disordered" evidence="1">
    <location>
        <begin position="669"/>
        <end position="706"/>
    </location>
</feature>
<feature type="transmembrane region" description="Helical" evidence="2">
    <location>
        <begin position="413"/>
        <end position="434"/>
    </location>
</feature>
<keyword evidence="2" id="KW-1133">Transmembrane helix</keyword>
<dbReference type="OrthoDB" id="43413at2759"/>
<dbReference type="Proteomes" id="UP001153069">
    <property type="component" value="Unassembled WGS sequence"/>
</dbReference>
<feature type="compositionally biased region" description="Acidic residues" evidence="1">
    <location>
        <begin position="475"/>
        <end position="484"/>
    </location>
</feature>
<feature type="region of interest" description="Disordered" evidence="1">
    <location>
        <begin position="524"/>
        <end position="543"/>
    </location>
</feature>
<evidence type="ECO:0000256" key="2">
    <source>
        <dbReference type="SAM" id="Phobius"/>
    </source>
</evidence>
<name>A0A9N8DMN2_9STRA</name>
<keyword evidence="2" id="KW-0472">Membrane</keyword>
<comment type="caution">
    <text evidence="3">The sequence shown here is derived from an EMBL/GenBank/DDBJ whole genome shotgun (WGS) entry which is preliminary data.</text>
</comment>
<evidence type="ECO:0000256" key="1">
    <source>
        <dbReference type="SAM" id="MobiDB-lite"/>
    </source>
</evidence>
<keyword evidence="4" id="KW-1185">Reference proteome</keyword>
<evidence type="ECO:0000313" key="3">
    <source>
        <dbReference type="EMBL" id="CAB9505447.1"/>
    </source>
</evidence>